<feature type="region of interest" description="Disordered" evidence="5">
    <location>
        <begin position="319"/>
        <end position="360"/>
    </location>
</feature>
<evidence type="ECO:0000256" key="4">
    <source>
        <dbReference type="ARBA" id="ARBA00023242"/>
    </source>
</evidence>
<evidence type="ECO:0000256" key="3">
    <source>
        <dbReference type="ARBA" id="ARBA00022454"/>
    </source>
</evidence>
<dbReference type="InterPro" id="IPR009072">
    <property type="entry name" value="Histone-fold"/>
</dbReference>
<feature type="domain" description="CENP-T/Histone H4 histone fold" evidence="6">
    <location>
        <begin position="379"/>
        <end position="482"/>
    </location>
</feature>
<dbReference type="GO" id="GO:0000712">
    <property type="term" value="P:resolution of meiotic recombination intermediates"/>
    <property type="evidence" value="ECO:0007669"/>
    <property type="project" value="TreeGrafter"/>
</dbReference>
<keyword evidence="4" id="KW-0539">Nucleus</keyword>
<dbReference type="Pfam" id="PF15511">
    <property type="entry name" value="CENP-T_C"/>
    <property type="match status" value="1"/>
</dbReference>
<evidence type="ECO:0000313" key="8">
    <source>
        <dbReference type="Proteomes" id="UP000054342"/>
    </source>
</evidence>
<dbReference type="GO" id="GO:0071821">
    <property type="term" value="C:FANCM-MHF complex"/>
    <property type="evidence" value="ECO:0007669"/>
    <property type="project" value="TreeGrafter"/>
</dbReference>
<dbReference type="SUPFAM" id="SSF47113">
    <property type="entry name" value="Histone-fold"/>
    <property type="match status" value="1"/>
</dbReference>
<name>A0A0D2FLF4_9EURO</name>
<proteinExistence type="predicted"/>
<feature type="compositionally biased region" description="Basic and acidic residues" evidence="5">
    <location>
        <begin position="47"/>
        <end position="56"/>
    </location>
</feature>
<dbReference type="HOGENOM" id="CLU_497851_0_0_1"/>
<dbReference type="InterPro" id="IPR035425">
    <property type="entry name" value="CENP-T/H4_C"/>
</dbReference>
<evidence type="ECO:0000259" key="6">
    <source>
        <dbReference type="Pfam" id="PF15511"/>
    </source>
</evidence>
<dbReference type="GO" id="GO:0005694">
    <property type="term" value="C:chromosome"/>
    <property type="evidence" value="ECO:0007669"/>
    <property type="project" value="UniProtKB-SubCell"/>
</dbReference>
<feature type="compositionally biased region" description="Basic and acidic residues" evidence="5">
    <location>
        <begin position="83"/>
        <end position="92"/>
    </location>
</feature>
<dbReference type="PANTHER" id="PTHR22980:SF5">
    <property type="entry name" value="CENP-T_HISTONE H4 HISTONE FOLD DOMAIN-CONTAINING PROTEIN"/>
    <property type="match status" value="1"/>
</dbReference>
<accession>A0A0D2FLF4</accession>
<dbReference type="RefSeq" id="XP_013321553.1">
    <property type="nucleotide sequence ID" value="XM_013466099.1"/>
</dbReference>
<dbReference type="GO" id="GO:0031297">
    <property type="term" value="P:replication fork processing"/>
    <property type="evidence" value="ECO:0007669"/>
    <property type="project" value="TreeGrafter"/>
</dbReference>
<feature type="region of interest" description="Disordered" evidence="5">
    <location>
        <begin position="1"/>
        <end position="157"/>
    </location>
</feature>
<dbReference type="GeneID" id="25323050"/>
<dbReference type="PANTHER" id="PTHR22980">
    <property type="entry name" value="CORTISTATIN"/>
    <property type="match status" value="1"/>
</dbReference>
<reference evidence="7 8" key="1">
    <citation type="submission" date="2015-01" db="EMBL/GenBank/DDBJ databases">
        <title>The Genome Sequence of Exophiala xenobiotica CBS118157.</title>
        <authorList>
            <consortium name="The Broad Institute Genomics Platform"/>
            <person name="Cuomo C."/>
            <person name="de Hoog S."/>
            <person name="Gorbushina A."/>
            <person name="Stielow B."/>
            <person name="Teixiera M."/>
            <person name="Abouelleil A."/>
            <person name="Chapman S.B."/>
            <person name="Priest M."/>
            <person name="Young S.K."/>
            <person name="Wortman J."/>
            <person name="Nusbaum C."/>
            <person name="Birren B."/>
        </authorList>
    </citation>
    <scope>NUCLEOTIDE SEQUENCE [LARGE SCALE GENOMIC DNA]</scope>
    <source>
        <strain evidence="7 8">CBS 118157</strain>
    </source>
</reference>
<gene>
    <name evidence="7" type="ORF">PV05_01142</name>
</gene>
<sequence>MSSRKRPLAEVHNSRTPARQAPLTPHALRAFQQRSGAKTRSYRKRRAFSEEVRPDSARGILRQLAKITAPLTKKTIPTPAIARGKENKDPARDGSPSVEAQYGLKRPRLSLDIDDSVDDVSPPYHEEEEDSELPVAPTPSILPGEDDDHHESRGSDPTITFESIDFATVRTGHTLADIDRQRSRLSFYSTDQHNADEADEEPTILTEIGRRAISEEPTGRLSRYSFGSIRMSDFGSELEIRRDSGLREQTMDAKVPPQYDELPVDYKPLDFGGETENLEKFQKSPSLSPADESTMHMPALDQTFQFEMVDEEVTSNYTHQQPLADTGVRPSIEDEQDPTGKAPEDASLGPEEASRRLTTTDEAILPPQRRRKNVKMTRHGEVVPSLPSSLIRRVATDAQGRLGNRKPKLGREHMKALEQATEWFFEQIGEDLEAYSDHARRKKRIDRSDVLMLMQRQKVLQGDDELQKAARELLPKEVLAEFGEDDS</sequence>
<dbReference type="OrthoDB" id="10071681at2759"/>
<evidence type="ECO:0000256" key="1">
    <source>
        <dbReference type="ARBA" id="ARBA00004123"/>
    </source>
</evidence>
<dbReference type="GO" id="GO:0003682">
    <property type="term" value="F:chromatin binding"/>
    <property type="evidence" value="ECO:0007669"/>
    <property type="project" value="TreeGrafter"/>
</dbReference>
<evidence type="ECO:0000256" key="2">
    <source>
        <dbReference type="ARBA" id="ARBA00004286"/>
    </source>
</evidence>
<dbReference type="EMBL" id="KN847317">
    <property type="protein sequence ID" value="KIW60969.1"/>
    <property type="molecule type" value="Genomic_DNA"/>
</dbReference>
<dbReference type="AlphaFoldDB" id="A0A0D2FLF4"/>
<dbReference type="STRING" id="348802.A0A0D2FLF4"/>
<keyword evidence="8" id="KW-1185">Reference proteome</keyword>
<dbReference type="GO" id="GO:0046982">
    <property type="term" value="F:protein heterodimerization activity"/>
    <property type="evidence" value="ECO:0007669"/>
    <property type="project" value="InterPro"/>
</dbReference>
<dbReference type="Gene3D" id="1.10.20.10">
    <property type="entry name" value="Histone, subunit A"/>
    <property type="match status" value="1"/>
</dbReference>
<organism evidence="7 8">
    <name type="scientific">Exophiala xenobiotica</name>
    <dbReference type="NCBI Taxonomy" id="348802"/>
    <lineage>
        <taxon>Eukaryota</taxon>
        <taxon>Fungi</taxon>
        <taxon>Dikarya</taxon>
        <taxon>Ascomycota</taxon>
        <taxon>Pezizomycotina</taxon>
        <taxon>Eurotiomycetes</taxon>
        <taxon>Chaetothyriomycetidae</taxon>
        <taxon>Chaetothyriales</taxon>
        <taxon>Herpotrichiellaceae</taxon>
        <taxon>Exophiala</taxon>
    </lineage>
</organism>
<dbReference type="Proteomes" id="UP000054342">
    <property type="component" value="Unassembled WGS sequence"/>
</dbReference>
<evidence type="ECO:0000256" key="5">
    <source>
        <dbReference type="SAM" id="MobiDB-lite"/>
    </source>
</evidence>
<protein>
    <recommendedName>
        <fullName evidence="6">CENP-T/Histone H4 histone fold domain-containing protein</fullName>
    </recommendedName>
</protein>
<evidence type="ECO:0000313" key="7">
    <source>
        <dbReference type="EMBL" id="KIW60969.1"/>
    </source>
</evidence>
<dbReference type="CDD" id="cd22920">
    <property type="entry name" value="HFD_CENP-T"/>
    <property type="match status" value="1"/>
</dbReference>
<comment type="subcellular location">
    <subcellularLocation>
        <location evidence="2">Chromosome</location>
    </subcellularLocation>
    <subcellularLocation>
        <location evidence="1">Nucleus</location>
    </subcellularLocation>
</comment>
<keyword evidence="3" id="KW-0158">Chromosome</keyword>